<dbReference type="RefSeq" id="WP_377093569.1">
    <property type="nucleotide sequence ID" value="NZ_JBHSJM010000001.1"/>
</dbReference>
<keyword evidence="4" id="KW-1185">Reference proteome</keyword>
<evidence type="ECO:0000313" key="3">
    <source>
        <dbReference type="EMBL" id="MFD2277700.1"/>
    </source>
</evidence>
<evidence type="ECO:0008006" key="5">
    <source>
        <dbReference type="Google" id="ProtNLM"/>
    </source>
</evidence>
<dbReference type="Proteomes" id="UP001597297">
    <property type="component" value="Unassembled WGS sequence"/>
</dbReference>
<dbReference type="EMBL" id="JBHUJC010000043">
    <property type="protein sequence ID" value="MFD2277700.1"/>
    <property type="molecule type" value="Genomic_DNA"/>
</dbReference>
<accession>A0ABW5E8J4</accession>
<keyword evidence="2" id="KW-0732">Signal</keyword>
<proteinExistence type="predicted"/>
<organism evidence="3 4">
    <name type="scientific">Rubritalea spongiae</name>
    <dbReference type="NCBI Taxonomy" id="430797"/>
    <lineage>
        <taxon>Bacteria</taxon>
        <taxon>Pseudomonadati</taxon>
        <taxon>Verrucomicrobiota</taxon>
        <taxon>Verrucomicrobiia</taxon>
        <taxon>Verrucomicrobiales</taxon>
        <taxon>Rubritaleaceae</taxon>
        <taxon>Rubritalea</taxon>
    </lineage>
</organism>
<reference evidence="4" key="1">
    <citation type="journal article" date="2019" name="Int. J. Syst. Evol. Microbiol.">
        <title>The Global Catalogue of Microorganisms (GCM) 10K type strain sequencing project: providing services to taxonomists for standard genome sequencing and annotation.</title>
        <authorList>
            <consortium name="The Broad Institute Genomics Platform"/>
            <consortium name="The Broad Institute Genome Sequencing Center for Infectious Disease"/>
            <person name="Wu L."/>
            <person name="Ma J."/>
        </authorList>
    </citation>
    <scope>NUCLEOTIDE SEQUENCE [LARGE SCALE GENOMIC DNA]</scope>
    <source>
        <strain evidence="4">JCM 16545</strain>
    </source>
</reference>
<comment type="caution">
    <text evidence="3">The sequence shown here is derived from an EMBL/GenBank/DDBJ whole genome shotgun (WGS) entry which is preliminary data.</text>
</comment>
<feature type="compositionally biased region" description="Polar residues" evidence="1">
    <location>
        <begin position="91"/>
        <end position="102"/>
    </location>
</feature>
<feature type="region of interest" description="Disordered" evidence="1">
    <location>
        <begin position="91"/>
        <end position="115"/>
    </location>
</feature>
<evidence type="ECO:0000256" key="1">
    <source>
        <dbReference type="SAM" id="MobiDB-lite"/>
    </source>
</evidence>
<feature type="signal peptide" evidence="2">
    <location>
        <begin position="1"/>
        <end position="21"/>
    </location>
</feature>
<evidence type="ECO:0000313" key="4">
    <source>
        <dbReference type="Proteomes" id="UP001597297"/>
    </source>
</evidence>
<gene>
    <name evidence="3" type="ORF">ACFSQZ_14625</name>
</gene>
<protein>
    <recommendedName>
        <fullName evidence="5">Malectin domain-containing protein</fullName>
    </recommendedName>
</protein>
<name>A0ABW5E8J4_9BACT</name>
<sequence>MKRNTLITTASILLFPSMVTSADLAIAVVPISEDVELSATDTIDWVKLGRDTDASYRAKKKGANHIQAVTAGSRNVTDSSLKTFNMSWSDGAAPNTTGSNIKGSLEAKSPIEDDHTSPELSFKVTGLNGTYQLRVYTSVFQSAYKFSASLGSAPPVSHTDSSRISKFNLYTVDFTTTKANQTLIIDYVQTTDLGGSTHDNIGIAGISLTKIVPDSYSSALLEISGASVILQNSN</sequence>
<evidence type="ECO:0000256" key="2">
    <source>
        <dbReference type="SAM" id="SignalP"/>
    </source>
</evidence>
<feature type="chain" id="PRO_5047187657" description="Malectin domain-containing protein" evidence="2">
    <location>
        <begin position="22"/>
        <end position="234"/>
    </location>
</feature>